<dbReference type="SUPFAM" id="SSF56672">
    <property type="entry name" value="DNA/RNA polymerases"/>
    <property type="match status" value="1"/>
</dbReference>
<keyword evidence="3" id="KW-1185">Reference proteome</keyword>
<proteinExistence type="predicted"/>
<evidence type="ECO:0000313" key="3">
    <source>
        <dbReference type="Proteomes" id="UP000325315"/>
    </source>
</evidence>
<evidence type="ECO:0000256" key="1">
    <source>
        <dbReference type="SAM" id="MobiDB-lite"/>
    </source>
</evidence>
<feature type="compositionally biased region" description="Basic and acidic residues" evidence="1">
    <location>
        <begin position="47"/>
        <end position="66"/>
    </location>
</feature>
<dbReference type="InterPro" id="IPR043502">
    <property type="entry name" value="DNA/RNA_pol_sf"/>
</dbReference>
<dbReference type="Gene3D" id="3.30.70.270">
    <property type="match status" value="1"/>
</dbReference>
<dbReference type="Gene3D" id="3.10.10.10">
    <property type="entry name" value="HIV Type 1 Reverse Transcriptase, subunit A, domain 1"/>
    <property type="match status" value="1"/>
</dbReference>
<dbReference type="Proteomes" id="UP000325315">
    <property type="component" value="Unassembled WGS sequence"/>
</dbReference>
<dbReference type="OrthoDB" id="1002209at2759"/>
<comment type="caution">
    <text evidence="2">The sequence shown here is derived from an EMBL/GenBank/DDBJ whole genome shotgun (WGS) entry which is preliminary data.</text>
</comment>
<dbReference type="Pfam" id="PF08284">
    <property type="entry name" value="RVP_2"/>
    <property type="match status" value="1"/>
</dbReference>
<organism evidence="2 3">
    <name type="scientific">Gossypium australe</name>
    <dbReference type="NCBI Taxonomy" id="47621"/>
    <lineage>
        <taxon>Eukaryota</taxon>
        <taxon>Viridiplantae</taxon>
        <taxon>Streptophyta</taxon>
        <taxon>Embryophyta</taxon>
        <taxon>Tracheophyta</taxon>
        <taxon>Spermatophyta</taxon>
        <taxon>Magnoliopsida</taxon>
        <taxon>eudicotyledons</taxon>
        <taxon>Gunneridae</taxon>
        <taxon>Pentapetalae</taxon>
        <taxon>rosids</taxon>
        <taxon>malvids</taxon>
        <taxon>Malvales</taxon>
        <taxon>Malvaceae</taxon>
        <taxon>Malvoideae</taxon>
        <taxon>Gossypium</taxon>
    </lineage>
</organism>
<feature type="region of interest" description="Disordered" evidence="1">
    <location>
        <begin position="47"/>
        <end position="75"/>
    </location>
</feature>
<dbReference type="SUPFAM" id="SSF50630">
    <property type="entry name" value="Acid proteases"/>
    <property type="match status" value="1"/>
</dbReference>
<dbReference type="InterPro" id="IPR032567">
    <property type="entry name" value="RTL1-rel"/>
</dbReference>
<dbReference type="CDD" id="cd00303">
    <property type="entry name" value="retropepsin_like"/>
    <property type="match status" value="1"/>
</dbReference>
<dbReference type="PANTHER" id="PTHR15503">
    <property type="entry name" value="LDOC1 RELATED"/>
    <property type="match status" value="1"/>
</dbReference>
<evidence type="ECO:0000313" key="2">
    <source>
        <dbReference type="EMBL" id="KAA3465721.1"/>
    </source>
</evidence>
<dbReference type="AlphaFoldDB" id="A0A5B6V9K1"/>
<dbReference type="InterPro" id="IPR043128">
    <property type="entry name" value="Rev_trsase/Diguanyl_cyclase"/>
</dbReference>
<reference evidence="3" key="1">
    <citation type="journal article" date="2019" name="Plant Biotechnol. J.">
        <title>Genome sequencing of the Australian wild diploid species Gossypium australe highlights disease resistance and delayed gland morphogenesis.</title>
        <authorList>
            <person name="Cai Y."/>
            <person name="Cai X."/>
            <person name="Wang Q."/>
            <person name="Wang P."/>
            <person name="Zhang Y."/>
            <person name="Cai C."/>
            <person name="Xu Y."/>
            <person name="Wang K."/>
            <person name="Zhou Z."/>
            <person name="Wang C."/>
            <person name="Geng S."/>
            <person name="Li B."/>
            <person name="Dong Q."/>
            <person name="Hou Y."/>
            <person name="Wang H."/>
            <person name="Ai P."/>
            <person name="Liu Z."/>
            <person name="Yi F."/>
            <person name="Sun M."/>
            <person name="An G."/>
            <person name="Cheng J."/>
            <person name="Zhang Y."/>
            <person name="Shi Q."/>
            <person name="Xie Y."/>
            <person name="Shi X."/>
            <person name="Chang Y."/>
            <person name="Huang F."/>
            <person name="Chen Y."/>
            <person name="Hong S."/>
            <person name="Mi L."/>
            <person name="Sun Q."/>
            <person name="Zhang L."/>
            <person name="Zhou B."/>
            <person name="Peng R."/>
            <person name="Zhang X."/>
            <person name="Liu F."/>
        </authorList>
    </citation>
    <scope>NUCLEOTIDE SEQUENCE [LARGE SCALE GENOMIC DNA]</scope>
    <source>
        <strain evidence="3">cv. PA1801</strain>
    </source>
</reference>
<protein>
    <submittedName>
        <fullName evidence="2">Transposon Ty3-G Gag-Pol polyprotein</fullName>
    </submittedName>
</protein>
<gene>
    <name evidence="2" type="ORF">EPI10_000862</name>
</gene>
<dbReference type="EMBL" id="SMMG02000007">
    <property type="protein sequence ID" value="KAA3465721.1"/>
    <property type="molecule type" value="Genomic_DNA"/>
</dbReference>
<accession>A0A5B6V9K1</accession>
<dbReference type="PANTHER" id="PTHR15503:SF45">
    <property type="entry name" value="RNA-DIRECTED DNA POLYMERASE HOMOLOG"/>
    <property type="match status" value="1"/>
</dbReference>
<dbReference type="InterPro" id="IPR021109">
    <property type="entry name" value="Peptidase_aspartic_dom_sf"/>
</dbReference>
<name>A0A5B6V9K1_9ROSI</name>
<sequence length="372" mass="41922">MRGMVATEYERCVRCEDGLRDNLRVLIAPQRERDFAALVEKAKIAEEVKHAEHQNKERGRNKRDSEPSSSIQRPKKKAKLIGRLELGLLLLLLDRRHVLIVVDAIKATSGMGTAPPRGRGQARGGNGLGCGQRALDRDVIMGTFFIYNVPYIAMIDIGSTHSYIACTVTENLGILVESTTSEVTVLSPLRQSIRVNKLFRDVPLEVQGPIFLVDLMELPFGEFHLILGMDWLVRHRVSLDCTTKGVLDTGDSSVKDIRTIKDFPDIFPEELPGLPPIREVEFGIELLPGTTPVSIAPYRIAPKELMELKTQIQELLDPGFIRPSLFLWGAPVLFVKKKDGPMRMSIDYRQLNKLTIKNKYPLPRIDDLFDQF</sequence>
<dbReference type="Gene3D" id="2.40.70.10">
    <property type="entry name" value="Acid Proteases"/>
    <property type="match status" value="1"/>
</dbReference>